<sequence length="1835" mass="209725">MSPCATASTDMELVYKICLVFLFSFFCSGEDWKFGPGQGRIFIAGPLSVEILNTLNFKSRCMGEPTLYSVEAQLDCLCHQQSVTSLSSHFAKLRANGVTHFKVALPWSRILPEMKAQKPNKTNVECYRQLLGTLKSADLKPIVILQQHGLPKSLGTQLGSTTFANLFAEYADFSFRTFGELVGTWVTFSHLPENIKELPLEDAKVFPLQILVSAHQKAYKIYHEKHSFKAEAQVKGYDVTSFLENLTVPKASSHKDPASQPKQKEDSTRAMTPLSNYQKIWEKFANQTELERDSFLADTFPSGFLWGTSTASFNVEGGWEEDGKGESIWDRYGHQGQIHKNQTADVACDSYRKTEYDIYLLRGLRPKIYKFSISWPRIFANGDNSSLNPRGVSYYNKLIDNLLDSGIEPMVTLFHWDLPQVLQDFGGWQNESIIDAFVNYAAFCFATFGDRVKLWITFHEPWVISYAGYGTGQHPPGTISPAIASYQVAHIILLAHARTWHVYNMQYRPQQQGKVGIVLNSDWAEPRNPRSPQDLKAAERYLQFMLGWFAHPIFINGDYPEILKTQIEEKIKQCPVDFAKLPTFSDDDKKMVQGTADFFGLSHYTSRLVGALNNQTCNSDYETIGGFSREVDPSWPTTAAPWLYVVSWGLRRLLQFVSEEYTNTSIPIYIAANGAPINDGVDTINDTARLDYYRLYINEALKAVKEDGVNVQAYIARSLIDGFEGMSGYSQKFGLHNVNFEDPNRQRTPRKSAYFFSAVIENNGFPNATIKHSQPFRNYFSRSSKLSNLPASEVPSKAKIVWEKFSGQTNFERDMYFYDTFPKDFLWGVSTSAYQIEGGWNADGKGPSIWDNFTHTSGKINNNDTGDIACDSYNKVDEDLYLLRALKVNSYRFSFSWSRIFPDGRNQSINSHGVDYYNRLINGLLAANITPMVTLYHWDLPQALQDIGGWENPDLIELFNSYADFCFQTFGDRVKFWITFNEPVIISWLGYDTGAHPPSVENNPGDALYKVGHTVLKAHARVYHTYDQKYRKSQEGVISISLNIDWVEPKTRKNSRNIEAADRFLQFTAGWFAHPIFKNGDYPSAMKWTVGNRTDLQKRSISRLPVLTEEEKQFIRGTADVFCLNYYTASFIQHKTTKLNPFSYEMDQERALERDFSWPATALKNMPAVPWGLRRLLNWIKEEYGNLPIYITENGIGIKAKSDVDDIKRIFYYKTHIDEALKAYKLDGVNLRGFFAWSLMDNFEWLHGYEPRYGLHQVDFENPNRPRTPKESAIYYSEIIRNNGFPLSKEDEFLYGEFPKNFYWSVATAAYQIEGAWRKDGKGLSIWDQFAHTPLKIDSDDNGDVACDSYHKIEADVAALKDIKVTHYRFSVSWPRILPDGTTKQINEAGLKYYERLVDALLAANIQPQITLYHWDLPQALQNIGGWENETIIPKFKDYADLVFQRLGDKVKFWITLNEPYVIANLGYGYGVSAPGISVRPGRAPYVVGHNLIKAHAEVWHLYNETYRPRQKGLISLSVSVEWAEPRNPHKQEDYEAAERYVQFFVGWFAHPIFKTGDYSDLMKKRVQERSSGKSRLPEFTESEKQRIKGTYDYFGLNHYTTILASNLNFPAIITSYDADRGVASIVDHSWLGSGSFWLKVTPFGFRRLLKWIKEEYNNPPIYVTENGVSERTDGDLNDTWRIHYLKSYINEALKGIVFDGVDLRGYTVWTLMDNFEWAVGFSEKFGLYYTNHTDPNLTRIPKESSKYYSSIIHCNGFPDPTNGPHLCLEPQPEGSTTGLEDIKKVPFLGLDLTSSEAEIALYVLFVLCLLAILGFAGSLCACKKAKNKRKKTTF</sequence>
<dbReference type="Proteomes" id="UP000504612">
    <property type="component" value="Unplaced"/>
</dbReference>
<dbReference type="GO" id="GO:0005975">
    <property type="term" value="P:carbohydrate metabolic process"/>
    <property type="evidence" value="ECO:0007669"/>
    <property type="project" value="InterPro"/>
</dbReference>
<keyword evidence="10" id="KW-1185">Reference proteome</keyword>
<dbReference type="GeneID" id="113410676"/>
<dbReference type="FunFam" id="3.20.20.80:FF:000013">
    <property type="entry name" value="lactase-phlorizin hydrolase"/>
    <property type="match status" value="3"/>
</dbReference>
<comment type="similarity">
    <text evidence="1">Belongs to the glycosyl hydrolase 1 family.</text>
</comment>
<dbReference type="CTD" id="3938"/>
<comment type="subunit">
    <text evidence="2">Homodimer.</text>
</comment>
<evidence type="ECO:0000256" key="1">
    <source>
        <dbReference type="ARBA" id="ARBA00010838"/>
    </source>
</evidence>
<organism evidence="10 11">
    <name type="scientific">Notechis scutatus</name>
    <name type="common">mainland tiger snake</name>
    <dbReference type="NCBI Taxonomy" id="8663"/>
    <lineage>
        <taxon>Eukaryota</taxon>
        <taxon>Metazoa</taxon>
        <taxon>Chordata</taxon>
        <taxon>Craniata</taxon>
        <taxon>Vertebrata</taxon>
        <taxon>Euteleostomi</taxon>
        <taxon>Lepidosauria</taxon>
        <taxon>Squamata</taxon>
        <taxon>Bifurcata</taxon>
        <taxon>Unidentata</taxon>
        <taxon>Episquamata</taxon>
        <taxon>Toxicofera</taxon>
        <taxon>Serpentes</taxon>
        <taxon>Colubroidea</taxon>
        <taxon>Elapidae</taxon>
        <taxon>Hydrophiinae</taxon>
        <taxon>Notechis</taxon>
    </lineage>
</organism>
<dbReference type="Gene3D" id="3.20.20.80">
    <property type="entry name" value="Glycosidases"/>
    <property type="match status" value="4"/>
</dbReference>
<evidence type="ECO:0000313" key="11">
    <source>
        <dbReference type="RefSeq" id="XP_026521121.1"/>
    </source>
</evidence>
<name>A0A6J1TRV8_9SAUR</name>
<gene>
    <name evidence="11" type="primary">LCT</name>
</gene>
<feature type="active site" description="Nucleophile" evidence="6">
    <location>
        <position position="1666"/>
    </location>
</feature>
<dbReference type="PANTHER" id="PTHR10353">
    <property type="entry name" value="GLYCOSYL HYDROLASE"/>
    <property type="match status" value="1"/>
</dbReference>
<evidence type="ECO:0000256" key="4">
    <source>
        <dbReference type="ARBA" id="ARBA00023180"/>
    </source>
</evidence>
<dbReference type="RefSeq" id="XP_026521121.1">
    <property type="nucleotide sequence ID" value="XM_026665336.1"/>
</dbReference>
<dbReference type="PRINTS" id="PR00131">
    <property type="entry name" value="GLHYDRLASE1"/>
</dbReference>
<evidence type="ECO:0000256" key="2">
    <source>
        <dbReference type="ARBA" id="ARBA00011738"/>
    </source>
</evidence>
<keyword evidence="3 7" id="KW-0378">Hydrolase</keyword>
<feature type="active site" description="Nucleophile" evidence="6">
    <location>
        <position position="1193"/>
    </location>
</feature>
<dbReference type="KEGG" id="nss:113410676"/>
<keyword evidence="5 7" id="KW-0326">Glycosidase</keyword>
<dbReference type="PANTHER" id="PTHR10353:SF38">
    <property type="entry name" value="LACTASE_PHLORIZIN HYDROLASE"/>
    <property type="match status" value="1"/>
</dbReference>
<feature type="region of interest" description="Disordered" evidence="8">
    <location>
        <begin position="250"/>
        <end position="270"/>
    </location>
</feature>
<protein>
    <submittedName>
        <fullName evidence="11">Lactase-phlorizin hydrolase</fullName>
    </submittedName>
</protein>
<feature type="transmembrane region" description="Helical" evidence="9">
    <location>
        <begin position="1800"/>
        <end position="1823"/>
    </location>
</feature>
<evidence type="ECO:0000256" key="6">
    <source>
        <dbReference type="PROSITE-ProRule" id="PRU10055"/>
    </source>
</evidence>
<evidence type="ECO:0000256" key="8">
    <source>
        <dbReference type="SAM" id="MobiDB-lite"/>
    </source>
</evidence>
<keyword evidence="4" id="KW-0325">Glycoprotein</keyword>
<reference evidence="11" key="1">
    <citation type="submission" date="2025-08" db="UniProtKB">
        <authorList>
            <consortium name="RefSeq"/>
        </authorList>
    </citation>
    <scope>IDENTIFICATION</scope>
</reference>
<evidence type="ECO:0000256" key="5">
    <source>
        <dbReference type="ARBA" id="ARBA00023295"/>
    </source>
</evidence>
<dbReference type="GO" id="GO:0008422">
    <property type="term" value="F:beta-glucosidase activity"/>
    <property type="evidence" value="ECO:0007669"/>
    <property type="project" value="TreeGrafter"/>
</dbReference>
<evidence type="ECO:0000256" key="9">
    <source>
        <dbReference type="SAM" id="Phobius"/>
    </source>
</evidence>
<accession>A0A6J1TRV8</accession>
<evidence type="ECO:0000313" key="10">
    <source>
        <dbReference type="Proteomes" id="UP000504612"/>
    </source>
</evidence>
<dbReference type="SUPFAM" id="SSF51445">
    <property type="entry name" value="(Trans)glycosidases"/>
    <property type="match status" value="4"/>
</dbReference>
<dbReference type="PROSITE" id="PS00572">
    <property type="entry name" value="GLYCOSYL_HYDROL_F1_1"/>
    <property type="match status" value="2"/>
</dbReference>
<keyword evidence="9" id="KW-0472">Membrane</keyword>
<dbReference type="InterPro" id="IPR018120">
    <property type="entry name" value="Glyco_hydro_1_AS"/>
</dbReference>
<dbReference type="PROSITE" id="PS00653">
    <property type="entry name" value="GLYCOSYL_HYDROL_F1_2"/>
    <property type="match status" value="3"/>
</dbReference>
<dbReference type="InterPro" id="IPR001360">
    <property type="entry name" value="Glyco_hydro_1"/>
</dbReference>
<keyword evidence="9" id="KW-0812">Transmembrane</keyword>
<dbReference type="Pfam" id="PF00232">
    <property type="entry name" value="Glyco_hydro_1"/>
    <property type="match status" value="4"/>
</dbReference>
<evidence type="ECO:0000256" key="7">
    <source>
        <dbReference type="RuleBase" id="RU004468"/>
    </source>
</evidence>
<proteinExistence type="inferred from homology"/>
<evidence type="ECO:0000256" key="3">
    <source>
        <dbReference type="ARBA" id="ARBA00022801"/>
    </source>
</evidence>
<feature type="compositionally biased region" description="Basic and acidic residues" evidence="8">
    <location>
        <begin position="253"/>
        <end position="268"/>
    </location>
</feature>
<dbReference type="InterPro" id="IPR017853">
    <property type="entry name" value="GH"/>
</dbReference>
<keyword evidence="9" id="KW-1133">Transmembrane helix</keyword>
<dbReference type="InterPro" id="IPR033132">
    <property type="entry name" value="GH_1_N_CS"/>
</dbReference>